<feature type="active site" evidence="6">
    <location>
        <position position="20"/>
    </location>
</feature>
<evidence type="ECO:0000256" key="1">
    <source>
        <dbReference type="ARBA" id="ARBA00011063"/>
    </source>
</evidence>
<evidence type="ECO:0000313" key="8">
    <source>
        <dbReference type="EMBL" id="RTR05027.1"/>
    </source>
</evidence>
<dbReference type="InterPro" id="IPR017867">
    <property type="entry name" value="Tyr_phospatase_low_mol_wt"/>
</dbReference>
<dbReference type="Pfam" id="PF01451">
    <property type="entry name" value="LMWPc"/>
    <property type="match status" value="1"/>
</dbReference>
<evidence type="ECO:0000256" key="6">
    <source>
        <dbReference type="PIRSR" id="PIRSR617867-1"/>
    </source>
</evidence>
<evidence type="ECO:0000256" key="3">
    <source>
        <dbReference type="ARBA" id="ARBA00022801"/>
    </source>
</evidence>
<dbReference type="AlphaFoldDB" id="A0A3S0HQQ8"/>
<feature type="domain" description="Phosphotyrosine protein phosphatase I" evidence="7">
    <location>
        <begin position="8"/>
        <end position="148"/>
    </location>
</feature>
<evidence type="ECO:0000313" key="9">
    <source>
        <dbReference type="Proteomes" id="UP000267400"/>
    </source>
</evidence>
<protein>
    <recommendedName>
        <fullName evidence="2">protein-tyrosine-phosphatase</fullName>
        <ecNumber evidence="2">3.1.3.48</ecNumber>
    </recommendedName>
</protein>
<comment type="caution">
    <text evidence="8">The sequence shown here is derived from an EMBL/GenBank/DDBJ whole genome shotgun (WGS) entry which is preliminary data.</text>
</comment>
<dbReference type="RefSeq" id="WP_126482802.1">
    <property type="nucleotide sequence ID" value="NZ_RXNS01000006.1"/>
</dbReference>
<sequence>MTSTGTFQQLLVVCTGNICRSPVGEALLRRALPHCRVASAGLGALVGEGMEPRARRLAEADGLDVGGHVARQLDASMVRAADLVLVMSESQRLAIAERYPFATGKVMRFGHWLAPGGVDVSDPYRGSDELFAAVHARLVVAADGWGRRLAPAAP</sequence>
<keyword evidence="9" id="KW-1185">Reference proteome</keyword>
<organism evidence="8 9">
    <name type="scientific">Halomonas nitroreducens</name>
    <dbReference type="NCBI Taxonomy" id="447425"/>
    <lineage>
        <taxon>Bacteria</taxon>
        <taxon>Pseudomonadati</taxon>
        <taxon>Pseudomonadota</taxon>
        <taxon>Gammaproteobacteria</taxon>
        <taxon>Oceanospirillales</taxon>
        <taxon>Halomonadaceae</taxon>
        <taxon>Halomonas</taxon>
    </lineage>
</organism>
<gene>
    <name evidence="8" type="ORF">EKG36_07865</name>
</gene>
<dbReference type="PANTHER" id="PTHR11717">
    <property type="entry name" value="LOW MOLECULAR WEIGHT PROTEIN TYROSINE PHOSPHATASE"/>
    <property type="match status" value="1"/>
</dbReference>
<dbReference type="PRINTS" id="PR00719">
    <property type="entry name" value="LMWPTPASE"/>
</dbReference>
<name>A0A3S0HQQ8_9GAMM</name>
<comment type="catalytic activity">
    <reaction evidence="5">
        <text>O-phospho-L-tyrosyl-[protein] + H2O = L-tyrosyl-[protein] + phosphate</text>
        <dbReference type="Rhea" id="RHEA:10684"/>
        <dbReference type="Rhea" id="RHEA-COMP:10136"/>
        <dbReference type="Rhea" id="RHEA-COMP:20101"/>
        <dbReference type="ChEBI" id="CHEBI:15377"/>
        <dbReference type="ChEBI" id="CHEBI:43474"/>
        <dbReference type="ChEBI" id="CHEBI:46858"/>
        <dbReference type="ChEBI" id="CHEBI:61978"/>
        <dbReference type="EC" id="3.1.3.48"/>
    </reaction>
</comment>
<dbReference type="GO" id="GO:0004725">
    <property type="term" value="F:protein tyrosine phosphatase activity"/>
    <property type="evidence" value="ECO:0007669"/>
    <property type="project" value="UniProtKB-EC"/>
</dbReference>
<feature type="active site" description="Proton donor" evidence="6">
    <location>
        <position position="122"/>
    </location>
</feature>
<dbReference type="SUPFAM" id="SSF52788">
    <property type="entry name" value="Phosphotyrosine protein phosphatases I"/>
    <property type="match status" value="1"/>
</dbReference>
<evidence type="ECO:0000256" key="4">
    <source>
        <dbReference type="ARBA" id="ARBA00022912"/>
    </source>
</evidence>
<keyword evidence="4" id="KW-0904">Protein phosphatase</keyword>
<dbReference type="PANTHER" id="PTHR11717:SF31">
    <property type="entry name" value="LOW MOLECULAR WEIGHT PROTEIN-TYROSINE-PHOSPHATASE ETP-RELATED"/>
    <property type="match status" value="1"/>
</dbReference>
<dbReference type="InterPro" id="IPR023485">
    <property type="entry name" value="Ptyr_pPase"/>
</dbReference>
<dbReference type="Proteomes" id="UP000267400">
    <property type="component" value="Unassembled WGS sequence"/>
</dbReference>
<dbReference type="InterPro" id="IPR050438">
    <property type="entry name" value="LMW_PTPase"/>
</dbReference>
<feature type="active site" description="Nucleophile" evidence="6">
    <location>
        <position position="14"/>
    </location>
</feature>
<dbReference type="EMBL" id="RXNS01000006">
    <property type="protein sequence ID" value="RTR05027.1"/>
    <property type="molecule type" value="Genomic_DNA"/>
</dbReference>
<dbReference type="Gene3D" id="3.40.50.2300">
    <property type="match status" value="1"/>
</dbReference>
<reference evidence="8 9" key="1">
    <citation type="submission" date="2018-12" db="EMBL/GenBank/DDBJ databases">
        <authorList>
            <person name="Yu L."/>
        </authorList>
    </citation>
    <scope>NUCLEOTIDE SEQUENCE [LARGE SCALE GENOMIC DNA]</scope>
    <source>
        <strain evidence="8 9">11S</strain>
    </source>
</reference>
<dbReference type="InterPro" id="IPR036196">
    <property type="entry name" value="Ptyr_pPase_sf"/>
</dbReference>
<dbReference type="EC" id="3.1.3.48" evidence="2"/>
<keyword evidence="3" id="KW-0378">Hydrolase</keyword>
<dbReference type="OrthoDB" id="9784339at2"/>
<dbReference type="CDD" id="cd16343">
    <property type="entry name" value="LMWPTP"/>
    <property type="match status" value="1"/>
</dbReference>
<proteinExistence type="inferred from homology"/>
<dbReference type="SMART" id="SM00226">
    <property type="entry name" value="LMWPc"/>
    <property type="match status" value="1"/>
</dbReference>
<evidence type="ECO:0000259" key="7">
    <source>
        <dbReference type="SMART" id="SM00226"/>
    </source>
</evidence>
<evidence type="ECO:0000256" key="2">
    <source>
        <dbReference type="ARBA" id="ARBA00013064"/>
    </source>
</evidence>
<evidence type="ECO:0000256" key="5">
    <source>
        <dbReference type="ARBA" id="ARBA00051722"/>
    </source>
</evidence>
<comment type="similarity">
    <text evidence="1">Belongs to the low molecular weight phosphotyrosine protein phosphatase family.</text>
</comment>
<accession>A0A3S0HQQ8</accession>